<evidence type="ECO:0000259" key="8">
    <source>
        <dbReference type="Pfam" id="PF04239"/>
    </source>
</evidence>
<evidence type="ECO:0000313" key="9">
    <source>
        <dbReference type="EMBL" id="QHA00433.1"/>
    </source>
</evidence>
<evidence type="ECO:0000256" key="6">
    <source>
        <dbReference type="ARBA" id="ARBA00023136"/>
    </source>
</evidence>
<keyword evidence="6 7" id="KW-0472">Membrane</keyword>
<evidence type="ECO:0000256" key="3">
    <source>
        <dbReference type="ARBA" id="ARBA00022475"/>
    </source>
</evidence>
<feature type="transmembrane region" description="Helical" evidence="7">
    <location>
        <begin position="30"/>
        <end position="48"/>
    </location>
</feature>
<comment type="subcellular location">
    <subcellularLocation>
        <location evidence="1">Cell membrane</location>
        <topology evidence="1">Multi-pass membrane protein</topology>
    </subcellularLocation>
</comment>
<evidence type="ECO:0000256" key="2">
    <source>
        <dbReference type="ARBA" id="ARBA00006448"/>
    </source>
</evidence>
<dbReference type="AlphaFoldDB" id="A0A857DI19"/>
<reference evidence="9 10" key="1">
    <citation type="submission" date="2019-12" db="EMBL/GenBank/DDBJ databases">
        <title>Sequence classification of anaerobic respiratory reductive dehalogenases: First we see many, then we see few.</title>
        <authorList>
            <person name="Molenda O."/>
            <person name="Puentes Jacome L.A."/>
            <person name="Cao X."/>
            <person name="Nesbo C.L."/>
            <person name="Tang S."/>
            <person name="Morson N."/>
            <person name="Patron J."/>
            <person name="Lomheim L."/>
            <person name="Wishart D.S."/>
            <person name="Edwards E.A."/>
        </authorList>
    </citation>
    <scope>NUCLEOTIDE SEQUENCE [LARGE SCALE GENOMIC DNA]</scope>
    <source>
        <strain evidence="9 10">12DCA</strain>
    </source>
</reference>
<protein>
    <submittedName>
        <fullName evidence="9">DUF421 domain-containing protein</fullName>
    </submittedName>
</protein>
<evidence type="ECO:0000256" key="1">
    <source>
        <dbReference type="ARBA" id="ARBA00004651"/>
    </source>
</evidence>
<dbReference type="Gene3D" id="3.30.240.20">
    <property type="entry name" value="bsu07140 like domains"/>
    <property type="match status" value="2"/>
</dbReference>
<evidence type="ECO:0000256" key="4">
    <source>
        <dbReference type="ARBA" id="ARBA00022692"/>
    </source>
</evidence>
<proteinExistence type="inferred from homology"/>
<dbReference type="Proteomes" id="UP000430508">
    <property type="component" value="Chromosome"/>
</dbReference>
<dbReference type="RefSeq" id="WP_068883344.1">
    <property type="nucleotide sequence ID" value="NZ_CP046996.1"/>
</dbReference>
<feature type="domain" description="YetF C-terminal" evidence="8">
    <location>
        <begin position="79"/>
        <end position="211"/>
    </location>
</feature>
<dbReference type="PANTHER" id="PTHR34582">
    <property type="entry name" value="UPF0702 TRANSMEMBRANE PROTEIN YCAP"/>
    <property type="match status" value="1"/>
</dbReference>
<name>A0A857DI19_9FIRM</name>
<dbReference type="GO" id="GO:0005886">
    <property type="term" value="C:plasma membrane"/>
    <property type="evidence" value="ECO:0007669"/>
    <property type="project" value="UniProtKB-SubCell"/>
</dbReference>
<evidence type="ECO:0000256" key="7">
    <source>
        <dbReference type="SAM" id="Phobius"/>
    </source>
</evidence>
<gene>
    <name evidence="9" type="ORF">GQ588_07225</name>
</gene>
<accession>A0A857DI19</accession>
<dbReference type="Pfam" id="PF04239">
    <property type="entry name" value="DUF421"/>
    <property type="match status" value="1"/>
</dbReference>
<keyword evidence="5 7" id="KW-1133">Transmembrane helix</keyword>
<dbReference type="InterPro" id="IPR023090">
    <property type="entry name" value="UPF0702_alpha/beta_dom_sf"/>
</dbReference>
<keyword evidence="4 7" id="KW-0812">Transmembrane</keyword>
<evidence type="ECO:0000313" key="10">
    <source>
        <dbReference type="Proteomes" id="UP000430508"/>
    </source>
</evidence>
<dbReference type="InterPro" id="IPR007353">
    <property type="entry name" value="DUF421"/>
</dbReference>
<comment type="similarity">
    <text evidence="2">Belongs to the UPF0702 family.</text>
</comment>
<dbReference type="PANTHER" id="PTHR34582:SF6">
    <property type="entry name" value="UPF0702 TRANSMEMBRANE PROTEIN YCAP"/>
    <property type="match status" value="1"/>
</dbReference>
<evidence type="ECO:0000256" key="5">
    <source>
        <dbReference type="ARBA" id="ARBA00022989"/>
    </source>
</evidence>
<keyword evidence="3" id="KW-1003">Cell membrane</keyword>
<organism evidence="9 10">
    <name type="scientific">Dehalobacter restrictus</name>
    <dbReference type="NCBI Taxonomy" id="55583"/>
    <lineage>
        <taxon>Bacteria</taxon>
        <taxon>Bacillati</taxon>
        <taxon>Bacillota</taxon>
        <taxon>Clostridia</taxon>
        <taxon>Eubacteriales</taxon>
        <taxon>Desulfitobacteriaceae</taxon>
        <taxon>Dehalobacter</taxon>
    </lineage>
</organism>
<feature type="transmembrane region" description="Helical" evidence="7">
    <location>
        <begin position="6"/>
        <end position="23"/>
    </location>
</feature>
<dbReference type="EMBL" id="CP046996">
    <property type="protein sequence ID" value="QHA00433.1"/>
    <property type="molecule type" value="Genomic_DNA"/>
</dbReference>
<feature type="transmembrane region" description="Helical" evidence="7">
    <location>
        <begin position="54"/>
        <end position="74"/>
    </location>
</feature>
<sequence>MLIGIVRTIILYLIIVLVLRVMGKRQIGQLQPFELVIILMISELAVIPSQDSGIPLMAGLFPVLILLLLGLAISEIALKSEKARGIICGTPTILINKGQILEGELRKLRYNLSDLLEQLRAKNLPNIADVEYAILETNGQLSVIPKTGKRPVNTQDLKLQVIAEGLPLALIMDGKLQQKNLEKSGVNIQWLNKELTKANVPDIKKVFFASIDSQRKLYIQQKADPNK</sequence>